<sequence>MSNVISFKPDGKNSAINNVISYVAYYRSIVSDNETIKDWNALSWGGIYRFTRFDSSDNRNCNEPLNEKFIDFAKAYIKCSILFGKRKEHTKALRVLKVLEFVLLDLVGNANVNECNYMVLDKCASIIYVKYTKSVSANTCKELEKIINFLKLNRMIDLPHLDWVSPLRFKARNSWDGYDKNLKGHSKLPDIESLLIIASIFAKKDEELSQRDMFTTSVVALLCCAPSRISEILALPSDCEILENDSRGIKRYGLRFFSGKGYAGDIKWIPTEMIPVAQTAVRRLRMLSKNARELAIKMEESYEKFQSQILLSLIDENKYLTAKEVCEFLGFYREISNDYRRKIKGITLNGNVINHQDYSYTLKELKRLIYDSKPKDFPWFDREKNIKYSNALCLLNRFQLNEINDTYSFVFEKPSIHLFCADIAKSGCSDKRFINIFERYGFNKKDVKDYKINSHQPRHLLNTLALLSGMDGFDLARWSGRQCIAQNRYYDHRNHAHMLSLMRGREIKVENEKLPEARIDDLNILKNGAVMVSKHGYCRHAYATEPCAFYPENESGTNEERFSSIHRRIREKAISDREEGHESAHKWCEFHERIKIKEL</sequence>
<name>A0ABD6XL33_ENTAG</name>
<accession>A0ABD6XL33</accession>
<evidence type="ECO:0000313" key="2">
    <source>
        <dbReference type="Proteomes" id="UP000245996"/>
    </source>
</evidence>
<gene>
    <name evidence="1" type="ORF">C7430_11394</name>
</gene>
<protein>
    <recommendedName>
        <fullName evidence="3">DNA-binding protein</fullName>
    </recommendedName>
</protein>
<evidence type="ECO:0008006" key="3">
    <source>
        <dbReference type="Google" id="ProtNLM"/>
    </source>
</evidence>
<comment type="caution">
    <text evidence="1">The sequence shown here is derived from an EMBL/GenBank/DDBJ whole genome shotgun (WGS) entry which is preliminary data.</text>
</comment>
<proteinExistence type="predicted"/>
<dbReference type="AlphaFoldDB" id="A0ABD6XL33"/>
<organism evidence="1 2">
    <name type="scientific">Enterobacter agglomerans</name>
    <name type="common">Erwinia herbicola</name>
    <name type="synonym">Pantoea agglomerans</name>
    <dbReference type="NCBI Taxonomy" id="549"/>
    <lineage>
        <taxon>Bacteria</taxon>
        <taxon>Pseudomonadati</taxon>
        <taxon>Pseudomonadota</taxon>
        <taxon>Gammaproteobacteria</taxon>
        <taxon>Enterobacterales</taxon>
        <taxon>Erwiniaceae</taxon>
        <taxon>Pantoea</taxon>
        <taxon>Pantoea agglomerans group</taxon>
    </lineage>
</organism>
<evidence type="ECO:0000313" key="1">
    <source>
        <dbReference type="EMBL" id="PWJ75390.1"/>
    </source>
</evidence>
<dbReference type="EMBL" id="QGHE01000013">
    <property type="protein sequence ID" value="PWJ75390.1"/>
    <property type="molecule type" value="Genomic_DNA"/>
</dbReference>
<dbReference type="Proteomes" id="UP000245996">
    <property type="component" value="Unassembled WGS sequence"/>
</dbReference>
<reference evidence="1 2" key="1">
    <citation type="submission" date="2018-05" db="EMBL/GenBank/DDBJ databases">
        <title>Genomic Encyclopedia of Type Strains, Phase IV (KMG-V): Genome sequencing to study the core and pangenomes of soil and plant-associated prokaryotes.</title>
        <authorList>
            <person name="Whitman W."/>
        </authorList>
    </citation>
    <scope>NUCLEOTIDE SEQUENCE [LARGE SCALE GENOMIC DNA]</scope>
    <source>
        <strain evidence="1 2">PNG 92-11</strain>
    </source>
</reference>